<dbReference type="GO" id="GO:1903052">
    <property type="term" value="P:positive regulation of proteolysis involved in protein catabolic process"/>
    <property type="evidence" value="ECO:0007669"/>
    <property type="project" value="Ensembl"/>
</dbReference>
<dbReference type="GO" id="GO:0031398">
    <property type="term" value="P:positive regulation of protein ubiquitination"/>
    <property type="evidence" value="ECO:0007669"/>
    <property type="project" value="Ensembl"/>
</dbReference>
<reference evidence="4" key="2">
    <citation type="submission" date="2025-08" db="UniProtKB">
        <authorList>
            <consortium name="Ensembl"/>
        </authorList>
    </citation>
    <scope>IDENTIFICATION</scope>
    <source>
        <strain evidence="4">broiler</strain>
    </source>
</reference>
<dbReference type="GO" id="GO:0005813">
    <property type="term" value="C:centrosome"/>
    <property type="evidence" value="ECO:0007669"/>
    <property type="project" value="Ensembl"/>
</dbReference>
<dbReference type="GO" id="GO:0012505">
    <property type="term" value="C:endomembrane system"/>
    <property type="evidence" value="ECO:0000318"/>
    <property type="project" value="GO_Central"/>
</dbReference>
<evidence type="ECO:0000256" key="1">
    <source>
        <dbReference type="ARBA" id="ARBA00007478"/>
    </source>
</evidence>
<dbReference type="OrthoDB" id="340432at2759"/>
<dbReference type="GO" id="GO:0001889">
    <property type="term" value="P:liver development"/>
    <property type="evidence" value="ECO:0007669"/>
    <property type="project" value="Ensembl"/>
</dbReference>
<feature type="region of interest" description="Disordered" evidence="3">
    <location>
        <begin position="30"/>
        <end position="50"/>
    </location>
</feature>
<dbReference type="GO" id="GO:0030332">
    <property type="term" value="F:cyclin binding"/>
    <property type="evidence" value="ECO:0007669"/>
    <property type="project" value="Ensembl"/>
</dbReference>
<sequence>MSPPCPSCQWGSTGGPRWVGGGVGRGCGMDPNRRPCAPSQPHLSSRSPSAHSPGFSASVGLTFFFSLKRPELDTLTCFPLVLLSTIFSRRAAKSGVPSSPGASGPSPAWMSGLSYSTLGMDLRFLRKASPRDYQDVPIDIQTGKLLDWLVDRRHCGLRWQAQVSAVRQKIEAALRDMPEHEEIARLLAGAAIHYSHCLRIVDILRGTEASTKNLFGRYSSQRMKDWQEIVALYEKDNTYLAELAALLVRNVTYEVPALRKQIARCQQAQQDLARREEECQLAAAELRERFYASCKQYGITGSNVRQELLALVQDLPSLLSEVGAGVGALSEAVELYQACVEFVCQSSEGPVVPMLRYVGSKGNTTVYEWRTGFEPVKVERPEVQVVPEQPKEDTIDWGDFTLEPIGGGDIDSAAAGGEAQDNEIDWGIVVEPSPQDNGIDWGDGEGNGAQITVLEDGSEEPEAVARGSDALTLLENAATRNQFIDELMELELFLAQRLVEMEEEADVLAASQFQLAPAVLQGQTSTRVGTLLANTRALLDQLSTRRMQHLFIILASPRYVDRVSEMLQQKLNQAELLLAKREALSRKRHEALTEQGVLEPKLDRLQERTRELQQLIEADISKRYGGRPVHLMGVSL</sequence>
<evidence type="ECO:0000256" key="3">
    <source>
        <dbReference type="SAM" id="MobiDB-lite"/>
    </source>
</evidence>
<dbReference type="GO" id="GO:0032991">
    <property type="term" value="C:protein-containing complex"/>
    <property type="evidence" value="ECO:0007669"/>
    <property type="project" value="Ensembl"/>
</dbReference>
<proteinExistence type="evidence at protein level"/>
<dbReference type="GO" id="GO:0030262">
    <property type="term" value="P:apoptotic nuclear changes"/>
    <property type="evidence" value="ECO:0007669"/>
    <property type="project" value="Ensembl"/>
</dbReference>
<evidence type="ECO:0000313" key="4">
    <source>
        <dbReference type="Ensembl" id="ENSGALP00010035088.1"/>
    </source>
</evidence>
<evidence type="ECO:0000256" key="2">
    <source>
        <dbReference type="SAM" id="Coils"/>
    </source>
</evidence>
<keyword evidence="6" id="KW-1267">Proteomics identification</keyword>
<dbReference type="GO" id="GO:0140501">
    <property type="term" value="P:positive regulation of reticulophagy"/>
    <property type="evidence" value="ECO:0007669"/>
    <property type="project" value="Ensembl"/>
</dbReference>
<dbReference type="GO" id="GO:0051059">
    <property type="term" value="F:NF-kappaB binding"/>
    <property type="evidence" value="ECO:0007669"/>
    <property type="project" value="Ensembl"/>
</dbReference>
<keyword evidence="5" id="KW-1185">Reference proteome</keyword>
<dbReference type="GO" id="GO:0005874">
    <property type="term" value="C:microtubule"/>
    <property type="evidence" value="ECO:0007669"/>
    <property type="project" value="Ensembl"/>
</dbReference>
<dbReference type="GO" id="GO:1901798">
    <property type="term" value="P:positive regulation of signal transduction by p53 class mediator"/>
    <property type="evidence" value="ECO:0007669"/>
    <property type="project" value="Ensembl"/>
</dbReference>
<dbReference type="GO" id="GO:1900182">
    <property type="term" value="P:positive regulation of protein localization to nucleus"/>
    <property type="evidence" value="ECO:0007669"/>
    <property type="project" value="Ensembl"/>
</dbReference>
<dbReference type="PANTHER" id="PTHR14894:SF0">
    <property type="entry name" value="CDK5 REGULATORY SUBUNIT-ASSOCIATED PROTEIN 3"/>
    <property type="match status" value="1"/>
</dbReference>
<dbReference type="GO" id="GO:0060318">
    <property type="term" value="P:definitive erythrocyte differentiation"/>
    <property type="evidence" value="ECO:0007669"/>
    <property type="project" value="Ensembl"/>
</dbReference>
<accession>A0A8V0ZNV5</accession>
<evidence type="ECO:0007829" key="6">
    <source>
        <dbReference type="PeptideAtlas" id="A0A8V0ZNV5"/>
    </source>
</evidence>
<dbReference type="GeneTree" id="ENSGT00390000000713"/>
<feature type="compositionally biased region" description="Polar residues" evidence="3">
    <location>
        <begin position="41"/>
        <end position="50"/>
    </location>
</feature>
<gene>
    <name evidence="4" type="primary">CDK5RAP3</name>
</gene>
<dbReference type="GO" id="GO:0072344">
    <property type="term" value="P:rescue of stalled ribosome"/>
    <property type="evidence" value="ECO:0007669"/>
    <property type="project" value="Ensembl"/>
</dbReference>
<dbReference type="GO" id="GO:0008283">
    <property type="term" value="P:cell population proliferation"/>
    <property type="evidence" value="ECO:0007669"/>
    <property type="project" value="Ensembl"/>
</dbReference>
<dbReference type="GO" id="GO:0071569">
    <property type="term" value="P:protein ufmylation"/>
    <property type="evidence" value="ECO:0007669"/>
    <property type="project" value="Ensembl"/>
</dbReference>
<comment type="similarity">
    <text evidence="1">Belongs to the CDK5RAP3 family.</text>
</comment>
<dbReference type="GO" id="GO:0097371">
    <property type="term" value="F:MDM2/MDM4 family protein binding"/>
    <property type="evidence" value="ECO:0007669"/>
    <property type="project" value="Ensembl"/>
</dbReference>
<name>A0A8V0ZNV5_CHICK</name>
<dbReference type="GO" id="GO:0042177">
    <property type="term" value="P:negative regulation of protein catabolic process"/>
    <property type="evidence" value="ECO:0007669"/>
    <property type="project" value="Ensembl"/>
</dbReference>
<dbReference type="GO" id="GO:1990756">
    <property type="term" value="F:ubiquitin-like ligase-substrate adaptor activity"/>
    <property type="evidence" value="ECO:0007669"/>
    <property type="project" value="Ensembl"/>
</dbReference>
<feature type="coiled-coil region" evidence="2">
    <location>
        <begin position="258"/>
        <end position="285"/>
    </location>
</feature>
<dbReference type="GO" id="GO:0007095">
    <property type="term" value="P:mitotic G2 DNA damage checkpoint signaling"/>
    <property type="evidence" value="ECO:0007669"/>
    <property type="project" value="Ensembl"/>
</dbReference>
<feature type="coiled-coil region" evidence="2">
    <location>
        <begin position="567"/>
        <end position="622"/>
    </location>
</feature>
<dbReference type="Pfam" id="PF05600">
    <property type="entry name" value="CDK5RAP3"/>
    <property type="match status" value="1"/>
</dbReference>
<dbReference type="GO" id="GO:0045944">
    <property type="term" value="P:positive regulation of transcription by RNA polymerase II"/>
    <property type="evidence" value="ECO:0007669"/>
    <property type="project" value="Ensembl"/>
</dbReference>
<reference evidence="4" key="1">
    <citation type="submission" date="2020-11" db="EMBL/GenBank/DDBJ databases">
        <title>Gallus gallus (Chicken) genome, bGalGal1, GRCg7b, maternal haplotype autosomes + Z &amp; W.</title>
        <authorList>
            <person name="Warren W."/>
            <person name="Formenti G."/>
            <person name="Fedrigo O."/>
            <person name="Haase B."/>
            <person name="Mountcastle J."/>
            <person name="Balacco J."/>
            <person name="Tracey A."/>
            <person name="Schneider V."/>
            <person name="Okimoto R."/>
            <person name="Cheng H."/>
            <person name="Hawken R."/>
            <person name="Howe K."/>
            <person name="Jarvis E.D."/>
        </authorList>
    </citation>
    <scope>NUCLEOTIDE SEQUENCE [LARGE SCALE GENOMIC DNA]</scope>
    <source>
        <strain evidence="4">Broiler</strain>
    </source>
</reference>
<dbReference type="InterPro" id="IPR008491">
    <property type="entry name" value="CDK5RAP3"/>
</dbReference>
<dbReference type="GO" id="GO:0005789">
    <property type="term" value="C:endoplasmic reticulum membrane"/>
    <property type="evidence" value="ECO:0007669"/>
    <property type="project" value="Ensembl"/>
</dbReference>
<evidence type="ECO:0000313" key="5">
    <source>
        <dbReference type="Proteomes" id="UP000000539"/>
    </source>
</evidence>
<dbReference type="GO" id="GO:0007346">
    <property type="term" value="P:regulation of mitotic cell cycle"/>
    <property type="evidence" value="ECO:0000318"/>
    <property type="project" value="GO_Central"/>
</dbReference>
<dbReference type="GO" id="GO:0030968">
    <property type="term" value="P:endoplasmic reticulum unfolded protein response"/>
    <property type="evidence" value="ECO:0007669"/>
    <property type="project" value="Ensembl"/>
</dbReference>
<dbReference type="FunCoup" id="A0A8V0ZNV5">
    <property type="interactions" value="1610"/>
</dbReference>
<dbReference type="AlphaFoldDB" id="A0A8V0ZNV5"/>
<dbReference type="PANTHER" id="PTHR14894">
    <property type="entry name" value="CDK5 REGULATORY SUBUNIT-ASSOCIATED PROTEIN 3"/>
    <property type="match status" value="1"/>
</dbReference>
<dbReference type="Proteomes" id="UP000000539">
    <property type="component" value="Chromosome 27"/>
</dbReference>
<keyword evidence="2" id="KW-0175">Coiled coil</keyword>
<reference evidence="4" key="3">
    <citation type="submission" date="2025-09" db="UniProtKB">
        <authorList>
            <consortium name="Ensembl"/>
        </authorList>
    </citation>
    <scope>IDENTIFICATION</scope>
    <source>
        <strain evidence="4">broiler</strain>
    </source>
</reference>
<dbReference type="Ensembl" id="ENSGALT00010057817.1">
    <property type="protein sequence ID" value="ENSGALP00010035088.1"/>
    <property type="gene ID" value="ENSGALG00010023706.1"/>
</dbReference>
<protein>
    <submittedName>
        <fullName evidence="4">CDK5 regulatory subunit associated protein 3</fullName>
    </submittedName>
</protein>
<organism evidence="4 5">
    <name type="scientific">Gallus gallus</name>
    <name type="common">Chicken</name>
    <dbReference type="NCBI Taxonomy" id="9031"/>
    <lineage>
        <taxon>Eukaryota</taxon>
        <taxon>Metazoa</taxon>
        <taxon>Chordata</taxon>
        <taxon>Craniata</taxon>
        <taxon>Vertebrata</taxon>
        <taxon>Euteleostomi</taxon>
        <taxon>Archelosauria</taxon>
        <taxon>Archosauria</taxon>
        <taxon>Dinosauria</taxon>
        <taxon>Saurischia</taxon>
        <taxon>Theropoda</taxon>
        <taxon>Coelurosauria</taxon>
        <taxon>Aves</taxon>
        <taxon>Neognathae</taxon>
        <taxon>Galloanserae</taxon>
        <taxon>Galliformes</taxon>
        <taxon>Phasianidae</taxon>
        <taxon>Phasianinae</taxon>
        <taxon>Gallus</taxon>
    </lineage>
</organism>
<dbReference type="GO" id="GO:0005829">
    <property type="term" value="C:cytosol"/>
    <property type="evidence" value="ECO:0007669"/>
    <property type="project" value="Ensembl"/>
</dbReference>
<dbReference type="GO" id="GO:0044389">
    <property type="term" value="F:ubiquitin-like protein ligase binding"/>
    <property type="evidence" value="ECO:0007669"/>
    <property type="project" value="Ensembl"/>
</dbReference>
<dbReference type="GO" id="GO:0005730">
    <property type="term" value="C:nucleolus"/>
    <property type="evidence" value="ECO:0007669"/>
    <property type="project" value="Ensembl"/>
</dbReference>
<dbReference type="GO" id="GO:0051019">
    <property type="term" value="F:mitogen-activated protein kinase binding"/>
    <property type="evidence" value="ECO:0007669"/>
    <property type="project" value="Ensembl"/>
</dbReference>